<keyword evidence="4" id="KW-0408">Iron</keyword>
<dbReference type="InterPro" id="IPR033870">
    <property type="entry name" value="FatB"/>
</dbReference>
<dbReference type="AlphaFoldDB" id="A0A225NSE4"/>
<comment type="caution">
    <text evidence="8">The sequence shown here is derived from an EMBL/GenBank/DDBJ whole genome shotgun (WGS) entry which is preliminary data.</text>
</comment>
<gene>
    <name evidence="8" type="ORF">ATO3_03635</name>
</gene>
<dbReference type="GO" id="GO:0030288">
    <property type="term" value="C:outer membrane-bounded periplasmic space"/>
    <property type="evidence" value="ECO:0007669"/>
    <property type="project" value="TreeGrafter"/>
</dbReference>
<evidence type="ECO:0000256" key="1">
    <source>
        <dbReference type="ARBA" id="ARBA00004196"/>
    </source>
</evidence>
<evidence type="ECO:0000256" key="6">
    <source>
        <dbReference type="SAM" id="SignalP"/>
    </source>
</evidence>
<evidence type="ECO:0000256" key="5">
    <source>
        <dbReference type="ARBA" id="ARBA00022729"/>
    </source>
</evidence>
<feature type="signal peptide" evidence="6">
    <location>
        <begin position="1"/>
        <end position="18"/>
    </location>
</feature>
<evidence type="ECO:0000256" key="3">
    <source>
        <dbReference type="ARBA" id="ARBA00022448"/>
    </source>
</evidence>
<evidence type="ECO:0000313" key="9">
    <source>
        <dbReference type="Proteomes" id="UP000215377"/>
    </source>
</evidence>
<dbReference type="Pfam" id="PF01497">
    <property type="entry name" value="Peripla_BP_2"/>
    <property type="match status" value="1"/>
</dbReference>
<keyword evidence="9" id="KW-1185">Reference proteome</keyword>
<dbReference type="Gene3D" id="3.40.50.1980">
    <property type="entry name" value="Nitrogenase molybdenum iron protein domain"/>
    <property type="match status" value="2"/>
</dbReference>
<keyword evidence="4" id="KW-0406">Ion transport</keyword>
<evidence type="ECO:0000256" key="2">
    <source>
        <dbReference type="ARBA" id="ARBA00008814"/>
    </source>
</evidence>
<keyword evidence="3" id="KW-0813">Transport</keyword>
<comment type="subcellular location">
    <subcellularLocation>
        <location evidence="1">Cell envelope</location>
    </subcellularLocation>
</comment>
<dbReference type="OrthoDB" id="63946at2"/>
<proteinExistence type="inferred from homology"/>
<dbReference type="EMBL" id="AQQR01000001">
    <property type="protein sequence ID" value="OWU77763.1"/>
    <property type="molecule type" value="Genomic_DNA"/>
</dbReference>
<dbReference type="GO" id="GO:1901678">
    <property type="term" value="P:iron coordination entity transport"/>
    <property type="evidence" value="ECO:0007669"/>
    <property type="project" value="UniProtKB-ARBA"/>
</dbReference>
<dbReference type="PROSITE" id="PS50983">
    <property type="entry name" value="FE_B12_PBP"/>
    <property type="match status" value="1"/>
</dbReference>
<dbReference type="SUPFAM" id="SSF53807">
    <property type="entry name" value="Helical backbone' metal receptor"/>
    <property type="match status" value="1"/>
</dbReference>
<sequence>MFRQLTLACALMAAPALADPVTIDTYAGPVEVDRRPDSIAVFDLAALDTLDALGVTADGAVAPLYLDYLAEAGAGAVTVGSLFEPDYEALAGMAPDLIIAGGRSQEAVPQLARLAPTLDMTIWEDPVGQGLDRLDAYGTLFGKEAEAAELRAGLTARLEAARAAAEGQGRALIVMTNGPKVAAYGAEGRFGWLHTALGLEEAIAGVEQSSHGEAISFEFIKEANPDVLIVIDRLAAIGQDGASAQATLDNALVRDTAAWQNDRVIYIDSGALYIAGGGVQSMNRILDQVIAAFDVTGG</sequence>
<evidence type="ECO:0000259" key="7">
    <source>
        <dbReference type="PROSITE" id="PS50983"/>
    </source>
</evidence>
<comment type="similarity">
    <text evidence="2">Belongs to the bacterial solute-binding protein 8 family.</text>
</comment>
<dbReference type="InterPro" id="IPR051313">
    <property type="entry name" value="Bact_iron-sidero_bind"/>
</dbReference>
<feature type="chain" id="PRO_5012556234" evidence="6">
    <location>
        <begin position="19"/>
        <end position="298"/>
    </location>
</feature>
<dbReference type="RefSeq" id="WP_088648417.1">
    <property type="nucleotide sequence ID" value="NZ_AQQR01000001.1"/>
</dbReference>
<evidence type="ECO:0000256" key="4">
    <source>
        <dbReference type="ARBA" id="ARBA00022496"/>
    </source>
</evidence>
<dbReference type="PANTHER" id="PTHR30532:SF28">
    <property type="entry name" value="PETROBACTIN-BINDING PROTEIN YCLQ"/>
    <property type="match status" value="1"/>
</dbReference>
<dbReference type="Proteomes" id="UP000215377">
    <property type="component" value="Unassembled WGS sequence"/>
</dbReference>
<keyword evidence="4" id="KW-0410">Iron transport</keyword>
<dbReference type="CDD" id="cd01140">
    <property type="entry name" value="FatB"/>
    <property type="match status" value="1"/>
</dbReference>
<organism evidence="8 9">
    <name type="scientific">Marinibacterium profundimaris</name>
    <dbReference type="NCBI Taxonomy" id="1679460"/>
    <lineage>
        <taxon>Bacteria</taxon>
        <taxon>Pseudomonadati</taxon>
        <taxon>Pseudomonadota</taxon>
        <taxon>Alphaproteobacteria</taxon>
        <taxon>Rhodobacterales</taxon>
        <taxon>Paracoccaceae</taxon>
        <taxon>Marinibacterium</taxon>
    </lineage>
</organism>
<dbReference type="InterPro" id="IPR002491">
    <property type="entry name" value="ABC_transptr_periplasmic_BD"/>
</dbReference>
<name>A0A225NSE4_9RHOB</name>
<accession>A0A225NSE4</accession>
<reference evidence="8 9" key="1">
    <citation type="submission" date="2013-04" db="EMBL/GenBank/DDBJ databases">
        <title>Oceanicola sp. 22II1-22F33 Genome Sequencing.</title>
        <authorList>
            <person name="Lai Q."/>
            <person name="Li G."/>
            <person name="Shao Z."/>
        </authorList>
    </citation>
    <scope>NUCLEOTIDE SEQUENCE [LARGE SCALE GENOMIC DNA]</scope>
    <source>
        <strain evidence="8 9">22II1-22F33</strain>
    </source>
</reference>
<evidence type="ECO:0000313" key="8">
    <source>
        <dbReference type="EMBL" id="OWU77763.1"/>
    </source>
</evidence>
<keyword evidence="5 6" id="KW-0732">Signal</keyword>
<protein>
    <submittedName>
        <fullName evidence="8">Iron ABC transporter substrate-binding protein</fullName>
    </submittedName>
</protein>
<feature type="domain" description="Fe/B12 periplasmic-binding" evidence="7">
    <location>
        <begin position="38"/>
        <end position="297"/>
    </location>
</feature>
<dbReference type="PANTHER" id="PTHR30532">
    <property type="entry name" value="IRON III DICITRATE-BINDING PERIPLASMIC PROTEIN"/>
    <property type="match status" value="1"/>
</dbReference>